<proteinExistence type="inferred from homology"/>
<evidence type="ECO:0000313" key="6">
    <source>
        <dbReference type="EMBL" id="KAH6829585.1"/>
    </source>
</evidence>
<dbReference type="InterPro" id="IPR050258">
    <property type="entry name" value="Leguminous_Lectin"/>
</dbReference>
<dbReference type="CDD" id="cd06899">
    <property type="entry name" value="lectin_legume_LecRK_Arcelin_ConA"/>
    <property type="match status" value="1"/>
</dbReference>
<dbReference type="AlphaFoldDB" id="A0AAD4P884"/>
<dbReference type="Proteomes" id="UP001190926">
    <property type="component" value="Unassembled WGS sequence"/>
</dbReference>
<dbReference type="InterPro" id="IPR019825">
    <property type="entry name" value="Lectin_legB_Mn/Ca_BS"/>
</dbReference>
<dbReference type="PANTHER" id="PTHR32401:SF16">
    <property type="entry name" value="CONCANAVALIN A-LIKE LECTIN FAMILY PROTEIN"/>
    <property type="match status" value="1"/>
</dbReference>
<evidence type="ECO:0000256" key="3">
    <source>
        <dbReference type="SAM" id="Phobius"/>
    </source>
</evidence>
<keyword evidence="3" id="KW-0472">Membrane</keyword>
<evidence type="ECO:0000259" key="5">
    <source>
        <dbReference type="Pfam" id="PF00139"/>
    </source>
</evidence>
<sequence length="359" mass="39729">MAAFSSPSPRYLLAFFLLNLYLKHIDADPNSTFSYKNFGKDSNFESQLALFGDAEVARDNLSVQISGSGVSTSGRFVCKKPFNLVHEKSRNVVSFSNYFAFSMSGVNGDGLAFVMLPLGFPLNAFDGGEMGLLGERKMRFLAVEFDTFKDEKHGDVNGNHVGVDVGSPVSVKVSNVSSINLVLNGGEKLQAWIDYEASSKRFEVRLSKFGESRPLDPLLTHSIDLLEMWKDEAVIVGLSSSSGRNSSQKCNIFSWSFKSRSMPHWMHSEPLDPQHFVGKEEELKVRKRSDCTLRIISALVFGTGCGAMGAFLVLFVWSILGNRRPVVPEEFAVQPKEFEYKKFDVSVVKTIEDGKGLGA</sequence>
<evidence type="ECO:0000256" key="1">
    <source>
        <dbReference type="ARBA" id="ARBA00007606"/>
    </source>
</evidence>
<dbReference type="Gene3D" id="2.60.120.200">
    <property type="match status" value="1"/>
</dbReference>
<name>A0AAD4P884_PERFH</name>
<comment type="similarity">
    <text evidence="1">Belongs to the leguminous lectin family.</text>
</comment>
<keyword evidence="2" id="KW-0430">Lectin</keyword>
<evidence type="ECO:0000256" key="2">
    <source>
        <dbReference type="ARBA" id="ARBA00022734"/>
    </source>
</evidence>
<dbReference type="PANTHER" id="PTHR32401">
    <property type="entry name" value="CONCANAVALIN A-LIKE LECTIN FAMILY PROTEIN"/>
    <property type="match status" value="1"/>
</dbReference>
<feature type="chain" id="PRO_5042185660" description="Legume lectin domain-containing protein" evidence="4">
    <location>
        <begin position="28"/>
        <end position="359"/>
    </location>
</feature>
<dbReference type="SUPFAM" id="SSF49899">
    <property type="entry name" value="Concanavalin A-like lectins/glucanases"/>
    <property type="match status" value="1"/>
</dbReference>
<comment type="caution">
    <text evidence="6">The sequence shown here is derived from an EMBL/GenBank/DDBJ whole genome shotgun (WGS) entry which is preliminary data.</text>
</comment>
<feature type="transmembrane region" description="Helical" evidence="3">
    <location>
        <begin position="295"/>
        <end position="320"/>
    </location>
</feature>
<keyword evidence="4" id="KW-0732">Signal</keyword>
<keyword evidence="3" id="KW-1133">Transmembrane helix</keyword>
<dbReference type="PROSITE" id="PS00307">
    <property type="entry name" value="LECTIN_LEGUME_BETA"/>
    <property type="match status" value="1"/>
</dbReference>
<keyword evidence="3" id="KW-0812">Transmembrane</keyword>
<feature type="domain" description="Legume lectin" evidence="5">
    <location>
        <begin position="31"/>
        <end position="269"/>
    </location>
</feature>
<organism evidence="6 7">
    <name type="scientific">Perilla frutescens var. hirtella</name>
    <name type="common">Perilla citriodora</name>
    <name type="synonym">Perilla setoyensis</name>
    <dbReference type="NCBI Taxonomy" id="608512"/>
    <lineage>
        <taxon>Eukaryota</taxon>
        <taxon>Viridiplantae</taxon>
        <taxon>Streptophyta</taxon>
        <taxon>Embryophyta</taxon>
        <taxon>Tracheophyta</taxon>
        <taxon>Spermatophyta</taxon>
        <taxon>Magnoliopsida</taxon>
        <taxon>eudicotyledons</taxon>
        <taxon>Gunneridae</taxon>
        <taxon>Pentapetalae</taxon>
        <taxon>asterids</taxon>
        <taxon>lamiids</taxon>
        <taxon>Lamiales</taxon>
        <taxon>Lamiaceae</taxon>
        <taxon>Nepetoideae</taxon>
        <taxon>Elsholtzieae</taxon>
        <taxon>Perilla</taxon>
    </lineage>
</organism>
<reference evidence="6 7" key="1">
    <citation type="journal article" date="2021" name="Nat. Commun.">
        <title>Incipient diploidization of the medicinal plant Perilla within 10,000 years.</title>
        <authorList>
            <person name="Zhang Y."/>
            <person name="Shen Q."/>
            <person name="Leng L."/>
            <person name="Zhang D."/>
            <person name="Chen S."/>
            <person name="Shi Y."/>
            <person name="Ning Z."/>
            <person name="Chen S."/>
        </authorList>
    </citation>
    <scope>NUCLEOTIDE SEQUENCE [LARGE SCALE GENOMIC DNA]</scope>
    <source>
        <strain evidence="7">cv. PC099</strain>
    </source>
</reference>
<keyword evidence="7" id="KW-1185">Reference proteome</keyword>
<gene>
    <name evidence="6" type="ORF">C2S53_012498</name>
</gene>
<accession>A0AAD4P884</accession>
<dbReference type="GO" id="GO:0030246">
    <property type="term" value="F:carbohydrate binding"/>
    <property type="evidence" value="ECO:0007669"/>
    <property type="project" value="UniProtKB-KW"/>
</dbReference>
<evidence type="ECO:0000256" key="4">
    <source>
        <dbReference type="SAM" id="SignalP"/>
    </source>
</evidence>
<feature type="signal peptide" evidence="4">
    <location>
        <begin position="1"/>
        <end position="27"/>
    </location>
</feature>
<dbReference type="InterPro" id="IPR001220">
    <property type="entry name" value="Legume_lectin_dom"/>
</dbReference>
<dbReference type="InterPro" id="IPR013320">
    <property type="entry name" value="ConA-like_dom_sf"/>
</dbReference>
<dbReference type="EMBL" id="SDAM02000107">
    <property type="protein sequence ID" value="KAH6829585.1"/>
    <property type="molecule type" value="Genomic_DNA"/>
</dbReference>
<dbReference type="Pfam" id="PF00139">
    <property type="entry name" value="Lectin_legB"/>
    <property type="match status" value="1"/>
</dbReference>
<evidence type="ECO:0000313" key="7">
    <source>
        <dbReference type="Proteomes" id="UP001190926"/>
    </source>
</evidence>
<protein>
    <recommendedName>
        <fullName evidence="5">Legume lectin domain-containing protein</fullName>
    </recommendedName>
</protein>